<reference evidence="4" key="1">
    <citation type="submission" date="2023-07" db="EMBL/GenBank/DDBJ databases">
        <title>Genomic Encyclopedia of Type Strains, Phase IV (KMG-IV): sequencing the most valuable type-strain genomes for metagenomic binning, comparative biology and taxonomic classification.</title>
        <authorList>
            <person name="Goeker M."/>
        </authorList>
    </citation>
    <scope>NUCLEOTIDE SEQUENCE</scope>
    <source>
        <strain evidence="4">DSM 26174</strain>
    </source>
</reference>
<name>A0AAE4BUR1_9BACT</name>
<keyword evidence="2" id="KW-0472">Membrane</keyword>
<dbReference type="EMBL" id="JAVDQD010000006">
    <property type="protein sequence ID" value="MDR6241062.1"/>
    <property type="molecule type" value="Genomic_DNA"/>
</dbReference>
<evidence type="ECO:0000256" key="2">
    <source>
        <dbReference type="ARBA" id="ARBA00023136"/>
    </source>
</evidence>
<protein>
    <recommendedName>
        <fullName evidence="3">Bacterial surface antigen (D15) domain-containing protein</fullName>
    </recommendedName>
</protein>
<comment type="caution">
    <text evidence="4">The sequence shown here is derived from an EMBL/GenBank/DDBJ whole genome shotgun (WGS) entry which is preliminary data.</text>
</comment>
<dbReference type="Proteomes" id="UP001185092">
    <property type="component" value="Unassembled WGS sequence"/>
</dbReference>
<proteinExistence type="predicted"/>
<dbReference type="Gene3D" id="2.40.160.50">
    <property type="entry name" value="membrane protein fhac: a member of the omp85/tpsb transporter family"/>
    <property type="match status" value="1"/>
</dbReference>
<keyword evidence="5" id="KW-1185">Reference proteome</keyword>
<comment type="subcellular location">
    <subcellularLocation>
        <location evidence="1">Membrane</location>
    </subcellularLocation>
</comment>
<evidence type="ECO:0000259" key="3">
    <source>
        <dbReference type="Pfam" id="PF01103"/>
    </source>
</evidence>
<accession>A0AAE4BUR1</accession>
<organism evidence="4 5">
    <name type="scientific">Aureibacter tunicatorum</name>
    <dbReference type="NCBI Taxonomy" id="866807"/>
    <lineage>
        <taxon>Bacteria</taxon>
        <taxon>Pseudomonadati</taxon>
        <taxon>Bacteroidota</taxon>
        <taxon>Cytophagia</taxon>
        <taxon>Cytophagales</taxon>
        <taxon>Persicobacteraceae</taxon>
        <taxon>Aureibacter</taxon>
    </lineage>
</organism>
<dbReference type="RefSeq" id="WP_309941562.1">
    <property type="nucleotide sequence ID" value="NZ_AP025305.1"/>
</dbReference>
<dbReference type="Pfam" id="PF01103">
    <property type="entry name" value="Omp85"/>
    <property type="match status" value="1"/>
</dbReference>
<gene>
    <name evidence="4" type="ORF">HNQ88_004138</name>
</gene>
<evidence type="ECO:0000256" key="1">
    <source>
        <dbReference type="ARBA" id="ARBA00004370"/>
    </source>
</evidence>
<feature type="domain" description="Bacterial surface antigen (D15)" evidence="3">
    <location>
        <begin position="145"/>
        <end position="307"/>
    </location>
</feature>
<evidence type="ECO:0000313" key="5">
    <source>
        <dbReference type="Proteomes" id="UP001185092"/>
    </source>
</evidence>
<dbReference type="GO" id="GO:0019867">
    <property type="term" value="C:outer membrane"/>
    <property type="evidence" value="ECO:0007669"/>
    <property type="project" value="InterPro"/>
</dbReference>
<evidence type="ECO:0000313" key="4">
    <source>
        <dbReference type="EMBL" id="MDR6241062.1"/>
    </source>
</evidence>
<dbReference type="AlphaFoldDB" id="A0AAE4BUR1"/>
<dbReference type="InterPro" id="IPR000184">
    <property type="entry name" value="Bac_surfAg_D15"/>
</dbReference>
<sequence length="398" mass="44397">MNLKVNVAALVAIIAVFFCVSNINLVKAAELDTLATDSVKAKRNLRFSMLGGPGYSPDFGFLIGGSALFTFSTNPADTALKRSVVPVAFAYMANGGGSAIIRPQLFFNHDRFRIFGQISAKNTIENYYGIGYANNSEIEKGETTTEYRNIGYRFNPVLLFRYKKTDLFLGGSIDISQQNITEPSQGVMNDPVYIAQGGDSTGLKFFNVGLGVNFNYDTRDVPANAYSGMLLEFSATYYSKSFGGESDYGVYNFNYRQFKELKFLGERKVLAWMLKGQFTSGDVPLTEYAPIGSPFDLRGYYMGQYRDSNSMAGVVEYRHMFNMGDETWLRRLGSKMGFAAWCGLGSIGPDMSNWSPLLPNYGVGIRIEVQPRMNFRMDIGKDPINNQTLLYFNMTEAF</sequence>